<dbReference type="Gene3D" id="3.40.50.150">
    <property type="entry name" value="Vaccinia Virus protein VP39"/>
    <property type="match status" value="1"/>
</dbReference>
<dbReference type="AlphaFoldDB" id="A0A3B0ZC21"/>
<sequence>MERIPEEELMTEPAHVQAYANADFSEPHNAFVTQFGEQFSGFFEAFDVLDLGCGAADISLRFARAYPACRLVGIDGSEVMLTLGRECIRQAGLQDRIRLSKRLLPVVKADSIFDVIISNSLLHHLVNPAVLWQAVQQFGKSGSKIFIMDLLRPDSQRQAETLVNKYAKHEHPLLKKDFFNSLCAAYRVNEVQGQLERAGLSTLSVSSTSDRHLVVTGCLP</sequence>
<accession>A0A3B0ZC21</accession>
<feature type="domain" description="Methyltransferase" evidence="1">
    <location>
        <begin position="47"/>
        <end position="151"/>
    </location>
</feature>
<name>A0A3B0ZC21_9ZZZZ</name>
<organism evidence="2">
    <name type="scientific">hydrothermal vent metagenome</name>
    <dbReference type="NCBI Taxonomy" id="652676"/>
    <lineage>
        <taxon>unclassified sequences</taxon>
        <taxon>metagenomes</taxon>
        <taxon>ecological metagenomes</taxon>
    </lineage>
</organism>
<protein>
    <recommendedName>
        <fullName evidence="1">Methyltransferase domain-containing protein</fullName>
    </recommendedName>
</protein>
<proteinExistence type="predicted"/>
<dbReference type="PANTHER" id="PTHR43591:SF109">
    <property type="entry name" value="METHYLTRANSFERASE TYPE 11 DOMAIN-CONTAINING PROTEIN"/>
    <property type="match status" value="1"/>
</dbReference>
<dbReference type="InterPro" id="IPR029063">
    <property type="entry name" value="SAM-dependent_MTases_sf"/>
</dbReference>
<evidence type="ECO:0000259" key="1">
    <source>
        <dbReference type="Pfam" id="PF13847"/>
    </source>
</evidence>
<dbReference type="SUPFAM" id="SSF53335">
    <property type="entry name" value="S-adenosyl-L-methionine-dependent methyltransferases"/>
    <property type="match status" value="1"/>
</dbReference>
<gene>
    <name evidence="2" type="ORF">MNBD_GAMMA16-90</name>
</gene>
<dbReference type="EMBL" id="UOFO01000078">
    <property type="protein sequence ID" value="VAW85743.1"/>
    <property type="molecule type" value="Genomic_DNA"/>
</dbReference>
<evidence type="ECO:0000313" key="2">
    <source>
        <dbReference type="EMBL" id="VAW85743.1"/>
    </source>
</evidence>
<dbReference type="Pfam" id="PF13847">
    <property type="entry name" value="Methyltransf_31"/>
    <property type="match status" value="1"/>
</dbReference>
<dbReference type="InterPro" id="IPR025714">
    <property type="entry name" value="Methyltranfer_dom"/>
</dbReference>
<reference evidence="2" key="1">
    <citation type="submission" date="2018-06" db="EMBL/GenBank/DDBJ databases">
        <authorList>
            <person name="Zhirakovskaya E."/>
        </authorList>
    </citation>
    <scope>NUCLEOTIDE SEQUENCE</scope>
</reference>
<dbReference type="PANTHER" id="PTHR43591">
    <property type="entry name" value="METHYLTRANSFERASE"/>
    <property type="match status" value="1"/>
</dbReference>
<dbReference type="CDD" id="cd02440">
    <property type="entry name" value="AdoMet_MTases"/>
    <property type="match status" value="1"/>
</dbReference>